<evidence type="ECO:0000256" key="12">
    <source>
        <dbReference type="ARBA" id="ARBA00040282"/>
    </source>
</evidence>
<dbReference type="GO" id="GO:0005743">
    <property type="term" value="C:mitochondrial inner membrane"/>
    <property type="evidence" value="ECO:0007669"/>
    <property type="project" value="UniProtKB-SubCell"/>
</dbReference>
<reference evidence="14" key="3">
    <citation type="submission" date="2025-09" db="UniProtKB">
        <authorList>
            <consortium name="Ensembl"/>
        </authorList>
    </citation>
    <scope>IDENTIFICATION</scope>
</reference>
<dbReference type="FunFam" id="4.10.91.10:FF:000001">
    <property type="entry name" value="Cytochrome c oxidase subunit 7A1, mitochondrial"/>
    <property type="match status" value="1"/>
</dbReference>
<proteinExistence type="inferred from homology"/>
<evidence type="ECO:0000256" key="10">
    <source>
        <dbReference type="ARBA" id="ARBA00023128"/>
    </source>
</evidence>
<keyword evidence="5" id="KW-0999">Mitochondrion inner membrane</keyword>
<comment type="similarity">
    <text evidence="3">Belongs to the cytochrome c oxidase VIIa family.</text>
</comment>
<evidence type="ECO:0000256" key="9">
    <source>
        <dbReference type="ARBA" id="ARBA00023002"/>
    </source>
</evidence>
<evidence type="ECO:0000256" key="2">
    <source>
        <dbReference type="ARBA" id="ARBA00004673"/>
    </source>
</evidence>
<reference evidence="14" key="1">
    <citation type="submission" date="2020-02" db="EMBL/GenBank/DDBJ databases">
        <authorList>
            <person name="Enbody D E."/>
            <person name="Pettersson E M."/>
        </authorList>
    </citation>
    <scope>NUCLEOTIDE SEQUENCE [LARGE SCALE GENOMIC DNA]</scope>
</reference>
<dbReference type="GO" id="GO:0002082">
    <property type="term" value="P:regulation of oxidative phosphorylation"/>
    <property type="evidence" value="ECO:0007669"/>
    <property type="project" value="TreeGrafter"/>
</dbReference>
<evidence type="ECO:0000256" key="8">
    <source>
        <dbReference type="ARBA" id="ARBA00022990"/>
    </source>
</evidence>
<evidence type="ECO:0000256" key="13">
    <source>
        <dbReference type="ARBA" id="ARBA00042325"/>
    </source>
</evidence>
<evidence type="ECO:0000313" key="14">
    <source>
        <dbReference type="Ensembl" id="ENSCPVP00000020136.1"/>
    </source>
</evidence>
<dbReference type="PANTHER" id="PTHR10510">
    <property type="entry name" value="CYTOCHROME C OXIDASE POLYPEPTIDE 7A"/>
    <property type="match status" value="1"/>
</dbReference>
<keyword evidence="11" id="KW-0472">Membrane</keyword>
<keyword evidence="6" id="KW-0809">Transit peptide</keyword>
<keyword evidence="15" id="KW-1185">Reference proteome</keyword>
<evidence type="ECO:0000256" key="4">
    <source>
        <dbReference type="ARBA" id="ARBA00022692"/>
    </source>
</evidence>
<evidence type="ECO:0000256" key="6">
    <source>
        <dbReference type="ARBA" id="ARBA00022946"/>
    </source>
</evidence>
<dbReference type="GO" id="GO:0097250">
    <property type="term" value="P:mitochondrial respirasome assembly"/>
    <property type="evidence" value="ECO:0007669"/>
    <property type="project" value="TreeGrafter"/>
</dbReference>
<dbReference type="Gene3D" id="4.10.91.10">
    <property type="entry name" value="Cytochrome c oxidase, subunit VIIa"/>
    <property type="match status" value="1"/>
</dbReference>
<evidence type="ECO:0000256" key="5">
    <source>
        <dbReference type="ARBA" id="ARBA00022792"/>
    </source>
</evidence>
<evidence type="ECO:0000256" key="1">
    <source>
        <dbReference type="ARBA" id="ARBA00004434"/>
    </source>
</evidence>
<reference evidence="14" key="2">
    <citation type="submission" date="2025-08" db="UniProtKB">
        <authorList>
            <consortium name="Ensembl"/>
        </authorList>
    </citation>
    <scope>IDENTIFICATION</scope>
</reference>
<dbReference type="GO" id="GO:0045277">
    <property type="term" value="C:respiratory chain complex IV"/>
    <property type="evidence" value="ECO:0007669"/>
    <property type="project" value="InterPro"/>
</dbReference>
<dbReference type="InterPro" id="IPR039297">
    <property type="entry name" value="COX7a"/>
</dbReference>
<name>A0A8C3NEU9_GEOPR</name>
<dbReference type="Ensembl" id="ENSCPVT00000021037.2">
    <property type="protein sequence ID" value="ENSCPVP00000020136.1"/>
    <property type="gene ID" value="ENSCPVG00000014639.2"/>
</dbReference>
<keyword evidence="9" id="KW-0560">Oxidoreductase</keyword>
<keyword evidence="8" id="KW-0007">Acetylation</keyword>
<dbReference type="CDD" id="cd00928">
    <property type="entry name" value="Cyt_c_Oxidase_VIIa"/>
    <property type="match status" value="1"/>
</dbReference>
<dbReference type="Pfam" id="PF02238">
    <property type="entry name" value="COX7a"/>
    <property type="match status" value="1"/>
</dbReference>
<evidence type="ECO:0000256" key="7">
    <source>
        <dbReference type="ARBA" id="ARBA00022989"/>
    </source>
</evidence>
<dbReference type="InterPro" id="IPR036539">
    <property type="entry name" value="Cyt_c_oxidase_su7a_sf"/>
</dbReference>
<dbReference type="Proteomes" id="UP000694382">
    <property type="component" value="Chromosome 3"/>
</dbReference>
<evidence type="ECO:0000313" key="15">
    <source>
        <dbReference type="Proteomes" id="UP000694382"/>
    </source>
</evidence>
<dbReference type="GO" id="GO:0006123">
    <property type="term" value="P:mitochondrial electron transport, cytochrome c to oxygen"/>
    <property type="evidence" value="ECO:0007669"/>
    <property type="project" value="InterPro"/>
</dbReference>
<dbReference type="AlphaFoldDB" id="A0A8C3NEU9"/>
<dbReference type="PANTHER" id="PTHR10510:SF15">
    <property type="entry name" value="CYTOCHROME C OXIDASE SUBUNIT 7A2, MITOCHONDRIAL"/>
    <property type="match status" value="1"/>
</dbReference>
<evidence type="ECO:0000256" key="3">
    <source>
        <dbReference type="ARBA" id="ARBA00009331"/>
    </source>
</evidence>
<comment type="subcellular location">
    <subcellularLocation>
        <location evidence="1">Mitochondrion inner membrane</location>
        <topology evidence="1">Single-pass membrane protein</topology>
    </subcellularLocation>
</comment>
<sequence length="174" mass="20229">MWRNVQALRQISQRTISTASRRLVNRVSENQKLFQEDNGLPVHLKGGAKDSLLYRTTAGLTLFGKANSEIFSLWYNFQCTNIKIFFLWYNLQHGWCFLCKIITQCLQSLLYNMQSLCREAKTTFGHTVYSFVPFSGLDFHVTFSQTKHHGLNTPSGFTYGVREKQNYFIYSAKE</sequence>
<accession>A0A8C3NEU9</accession>
<dbReference type="InterPro" id="IPR003177">
    <property type="entry name" value="Cytc_oxidase_su7a_met"/>
</dbReference>
<evidence type="ECO:0000256" key="11">
    <source>
        <dbReference type="ARBA" id="ARBA00023136"/>
    </source>
</evidence>
<keyword evidence="4" id="KW-0812">Transmembrane</keyword>
<dbReference type="SUPFAM" id="SSF81419">
    <property type="entry name" value="Mitochondrial cytochrome c oxidase subunit VIIa"/>
    <property type="match status" value="1"/>
</dbReference>
<organism evidence="14 15">
    <name type="scientific">Geospiza parvula</name>
    <name type="common">Small tree-finch</name>
    <name type="synonym">Camarhynchus parvulus</name>
    <dbReference type="NCBI Taxonomy" id="87175"/>
    <lineage>
        <taxon>Eukaryota</taxon>
        <taxon>Metazoa</taxon>
        <taxon>Chordata</taxon>
        <taxon>Craniata</taxon>
        <taxon>Vertebrata</taxon>
        <taxon>Euteleostomi</taxon>
        <taxon>Archelosauria</taxon>
        <taxon>Archosauria</taxon>
        <taxon>Dinosauria</taxon>
        <taxon>Saurischia</taxon>
        <taxon>Theropoda</taxon>
        <taxon>Coelurosauria</taxon>
        <taxon>Aves</taxon>
        <taxon>Neognathae</taxon>
        <taxon>Neoaves</taxon>
        <taxon>Telluraves</taxon>
        <taxon>Australaves</taxon>
        <taxon>Passeriformes</taxon>
        <taxon>Thraupidae</taxon>
        <taxon>Camarhynchus</taxon>
    </lineage>
</organism>
<comment type="pathway">
    <text evidence="2">Energy metabolism; oxidative phosphorylation.</text>
</comment>
<keyword evidence="7" id="KW-1133">Transmembrane helix</keyword>
<dbReference type="GO" id="GO:0016491">
    <property type="term" value="F:oxidoreductase activity"/>
    <property type="evidence" value="ECO:0007669"/>
    <property type="project" value="UniProtKB-KW"/>
</dbReference>
<protein>
    <recommendedName>
        <fullName evidence="12">Cytochrome c oxidase subunit 7A2, mitochondrial</fullName>
    </recommendedName>
    <alternativeName>
        <fullName evidence="13">Cytochrome c oxidase subunit VIIa-liver/heart</fullName>
    </alternativeName>
</protein>
<keyword evidence="10" id="KW-0496">Mitochondrion</keyword>